<dbReference type="SUPFAM" id="SSF141259">
    <property type="entry name" value="CarD-like"/>
    <property type="match status" value="1"/>
</dbReference>
<evidence type="ECO:0000259" key="10">
    <source>
        <dbReference type="PROSITE" id="PS51192"/>
    </source>
</evidence>
<dbReference type="SUPFAM" id="SSF143517">
    <property type="entry name" value="TRCF domain-like"/>
    <property type="match status" value="1"/>
</dbReference>
<dbReference type="HAMAP" id="MF_00969">
    <property type="entry name" value="TRCF"/>
    <property type="match status" value="1"/>
</dbReference>
<dbReference type="Gene3D" id="3.30.2060.10">
    <property type="entry name" value="Penicillin-binding protein 1b domain"/>
    <property type="match status" value="1"/>
</dbReference>
<dbReference type="Pfam" id="PF17757">
    <property type="entry name" value="UvrB_inter"/>
    <property type="match status" value="1"/>
</dbReference>
<dbReference type="GO" id="GO:0006355">
    <property type="term" value="P:regulation of DNA-templated transcription"/>
    <property type="evidence" value="ECO:0007669"/>
    <property type="project" value="UniProtKB-UniRule"/>
</dbReference>
<keyword evidence="7 9" id="KW-0238">DNA-binding</keyword>
<dbReference type="InterPro" id="IPR001650">
    <property type="entry name" value="Helicase_C-like"/>
</dbReference>
<name>A0A9E7DIG5_9FIRM</name>
<dbReference type="GO" id="GO:0005737">
    <property type="term" value="C:cytoplasm"/>
    <property type="evidence" value="ECO:0007669"/>
    <property type="project" value="UniProtKB-SubCell"/>
</dbReference>
<dbReference type="GO" id="GO:0005524">
    <property type="term" value="F:ATP binding"/>
    <property type="evidence" value="ECO:0007669"/>
    <property type="project" value="UniProtKB-UniRule"/>
</dbReference>
<dbReference type="SUPFAM" id="SSF52540">
    <property type="entry name" value="P-loop containing nucleoside triphosphate hydrolases"/>
    <property type="match status" value="4"/>
</dbReference>
<organism evidence="12 13">
    <name type="scientific">Fenollaria massiliensis</name>
    <dbReference type="NCBI Taxonomy" id="938288"/>
    <lineage>
        <taxon>Bacteria</taxon>
        <taxon>Bacillati</taxon>
        <taxon>Bacillota</taxon>
        <taxon>Clostridia</taxon>
        <taxon>Eubacteriales</taxon>
        <taxon>Fenollaria</taxon>
    </lineage>
</organism>
<comment type="subcellular location">
    <subcellularLocation>
        <location evidence="9">Cytoplasm</location>
    </subcellularLocation>
</comment>
<reference evidence="12" key="1">
    <citation type="submission" date="2022-04" db="EMBL/GenBank/DDBJ databases">
        <title>Complete genome sequences of Ezakiella coagulans and Fenollaria massiliensis.</title>
        <authorList>
            <person name="France M.T."/>
            <person name="Clifford J."/>
            <person name="Narina S."/>
            <person name="Rutt L."/>
            <person name="Ravel J."/>
        </authorList>
    </citation>
    <scope>NUCLEOTIDE SEQUENCE</scope>
    <source>
        <strain evidence="12">C0061C2</strain>
    </source>
</reference>
<dbReference type="PANTHER" id="PTHR47964">
    <property type="entry name" value="ATP-DEPENDENT DNA HELICASE HOMOLOG RECG, CHLOROPLASTIC"/>
    <property type="match status" value="1"/>
</dbReference>
<dbReference type="GO" id="GO:0000716">
    <property type="term" value="P:transcription-coupled nucleotide-excision repair, DNA damage recognition"/>
    <property type="evidence" value="ECO:0007669"/>
    <property type="project" value="UniProtKB-UniRule"/>
</dbReference>
<dbReference type="PROSITE" id="PS51192">
    <property type="entry name" value="HELICASE_ATP_BIND_1"/>
    <property type="match status" value="1"/>
</dbReference>
<dbReference type="KEGG" id="fms:M1R53_04565"/>
<keyword evidence="1 9" id="KW-0963">Cytoplasm</keyword>
<evidence type="ECO:0000256" key="7">
    <source>
        <dbReference type="ARBA" id="ARBA00023125"/>
    </source>
</evidence>
<gene>
    <name evidence="9 12" type="primary">mfd</name>
    <name evidence="12" type="ORF">M1R53_04565</name>
</gene>
<dbReference type="InterPro" id="IPR005118">
    <property type="entry name" value="TRCF_C"/>
</dbReference>
<evidence type="ECO:0000259" key="11">
    <source>
        <dbReference type="PROSITE" id="PS51194"/>
    </source>
</evidence>
<dbReference type="GO" id="GO:0003678">
    <property type="term" value="F:DNA helicase activity"/>
    <property type="evidence" value="ECO:0007669"/>
    <property type="project" value="TreeGrafter"/>
</dbReference>
<evidence type="ECO:0000256" key="5">
    <source>
        <dbReference type="ARBA" id="ARBA00022806"/>
    </source>
</evidence>
<evidence type="ECO:0000256" key="8">
    <source>
        <dbReference type="ARBA" id="ARBA00023204"/>
    </source>
</evidence>
<dbReference type="Gene3D" id="2.40.10.170">
    <property type="match status" value="1"/>
</dbReference>
<dbReference type="PROSITE" id="PS51194">
    <property type="entry name" value="HELICASE_CTER"/>
    <property type="match status" value="1"/>
</dbReference>
<dbReference type="GO" id="GO:0016787">
    <property type="term" value="F:hydrolase activity"/>
    <property type="evidence" value="ECO:0007669"/>
    <property type="project" value="UniProtKB-KW"/>
</dbReference>
<dbReference type="SMART" id="SM01058">
    <property type="entry name" value="CarD_TRCF"/>
    <property type="match status" value="1"/>
</dbReference>
<keyword evidence="2 9" id="KW-0547">Nucleotide-binding</keyword>
<evidence type="ECO:0000256" key="4">
    <source>
        <dbReference type="ARBA" id="ARBA00022801"/>
    </source>
</evidence>
<dbReference type="InterPro" id="IPR036101">
    <property type="entry name" value="CarD-like/TRCF_RID_sf"/>
</dbReference>
<dbReference type="EC" id="3.6.4.-" evidence="9"/>
<dbReference type="InterPro" id="IPR047112">
    <property type="entry name" value="RecG/Mfd"/>
</dbReference>
<dbReference type="InterPro" id="IPR041471">
    <property type="entry name" value="UvrB_inter"/>
</dbReference>
<comment type="similarity">
    <text evidence="9">In the C-terminal section; belongs to the helicase family. RecG subfamily.</text>
</comment>
<dbReference type="InterPro" id="IPR037235">
    <property type="entry name" value="TRCF-like_C_D7"/>
</dbReference>
<dbReference type="InterPro" id="IPR004576">
    <property type="entry name" value="Mfd"/>
</dbReference>
<dbReference type="Pfam" id="PF00270">
    <property type="entry name" value="DEAD"/>
    <property type="match status" value="1"/>
</dbReference>
<evidence type="ECO:0000256" key="1">
    <source>
        <dbReference type="ARBA" id="ARBA00022490"/>
    </source>
</evidence>
<keyword evidence="4 9" id="KW-0378">Hydrolase</keyword>
<dbReference type="Gene3D" id="3.40.50.300">
    <property type="entry name" value="P-loop containing nucleotide triphosphate hydrolases"/>
    <property type="match status" value="2"/>
</dbReference>
<keyword evidence="5" id="KW-0347">Helicase</keyword>
<dbReference type="CDD" id="cd17991">
    <property type="entry name" value="DEXHc_TRCF"/>
    <property type="match status" value="1"/>
</dbReference>
<dbReference type="EMBL" id="CP096649">
    <property type="protein sequence ID" value="UQK58516.1"/>
    <property type="molecule type" value="Genomic_DNA"/>
</dbReference>
<comment type="similarity">
    <text evidence="9">In the N-terminal section; belongs to the UvrB family.</text>
</comment>
<dbReference type="SMART" id="SM00487">
    <property type="entry name" value="DEXDc"/>
    <property type="match status" value="1"/>
</dbReference>
<evidence type="ECO:0000256" key="3">
    <source>
        <dbReference type="ARBA" id="ARBA00022763"/>
    </source>
</evidence>
<dbReference type="Pfam" id="PF02559">
    <property type="entry name" value="CarD_TRCF_RID"/>
    <property type="match status" value="1"/>
</dbReference>
<proteinExistence type="inferred from homology"/>
<evidence type="ECO:0000256" key="2">
    <source>
        <dbReference type="ARBA" id="ARBA00022741"/>
    </source>
</evidence>
<dbReference type="Gene3D" id="3.40.50.11180">
    <property type="match status" value="1"/>
</dbReference>
<dbReference type="InterPro" id="IPR027417">
    <property type="entry name" value="P-loop_NTPase"/>
</dbReference>
<dbReference type="Proteomes" id="UP000831151">
    <property type="component" value="Chromosome"/>
</dbReference>
<dbReference type="InterPro" id="IPR003711">
    <property type="entry name" value="CarD-like/TRCF_RID"/>
</dbReference>
<dbReference type="SMART" id="SM00490">
    <property type="entry name" value="HELICc"/>
    <property type="match status" value="1"/>
</dbReference>
<sequence>MDILQKGLLAFQYKDIVKDVKNALNPIFINGLVEEAIGISVKTIQDETNTSSIIITYDEARARRIYEDLKNSHANVYYLKKREMLFYNVSDSSLETEYSRIQTLMSVLKDKNSILIMDVKTLDEELISQDIYKSLSFSLKTSQVVNINELTSSLTELGYKRASIASNKGEFALRGSIVDIFDSISDMPFRIEFFSDEIDSIRIFDKDTQKTIATTEEITINPAREILILDKYKKNIIDNLKKDFDKTKEANKSSYSLMNEKFKEYFEMLKEDSFDKNRSLLLRYIPDKFKCSIFDYFDENTYIYLDESKRLEEEYDKYINFHSQEMESLYKNGEILLKEFNAIMSYGDVLNRIKKNNLVLLSNILLNTKDFNPKAIYNLHLNSVTKYNSKYEALLDDLRHYKLRGYKILLSIKDIERYDRVYSLLKDNDIAFIQEDEIDDKILSNQLLLRNDSSTRGFVFSENKFIVLSENDIYGSQKEKIRKKKSSKKLDISDISEGTYIVHEDHGVGIYKGIVKLEVLGVKKDFLYIQYKGEDKLYVPIAQMDRIQKFSDKDSKDVKINKLSTNDWIKQKSKSKKAIEKMAEDLVELYAIRKEKEGYAFSKDTAWQRDFEESFPYEETKGQLEAIIDIKRDMESNKPMDRLLCGDVGFGKTEVALRAAFKAIMDGKQVAFLCPTTILCQQHYETIIERFNKYPIRSAMMSRFRTSKEQKQTAEELKTHSIDIVVGTHRLLSDDVRFKDLGLLIIDEEQRFGVRDKEKIKKLKENVDVLSLSATPIPRTMHMALSGIRSMSVIEEAPQDRYPIQTYVLEYNKSLVRDAILKEMDRDGQVFFVFNNVENIEKMYNELQNLVPEARIAIGHGQMTESKLEKVMMDFMYHKYDVLLSTTIIETGLDIPNANTIIVYNSENMGLSQLYQLRGRVGRMNRIAYGYFTYKENKVLTETQEERLKAIKEFTELGSGYKIAMRDLQIRGAGNLLGTSQHGHIAAIGYDLYIKYLNLAIKKLRGYEVKEDIDTRVDITVDAYIPDDFAPDEYIKMDLYKKIAAVENEEMKSELIDEIVDRFADIPKSIVNLIDISEIRSMAKEFSITSINEVGGDFRIEFLNDKVINPQWIADIYKKYKNRLYINKRYMNVIRISIEGENKIKLIKDILILFKMSK</sequence>
<dbReference type="GO" id="GO:0003684">
    <property type="term" value="F:damaged DNA binding"/>
    <property type="evidence" value="ECO:0007669"/>
    <property type="project" value="InterPro"/>
</dbReference>
<evidence type="ECO:0000256" key="6">
    <source>
        <dbReference type="ARBA" id="ARBA00022840"/>
    </source>
</evidence>
<keyword evidence="3 9" id="KW-0227">DNA damage</keyword>
<feature type="domain" description="Helicase ATP-binding" evidence="10">
    <location>
        <begin position="633"/>
        <end position="794"/>
    </location>
</feature>
<dbReference type="InterPro" id="IPR014001">
    <property type="entry name" value="Helicase_ATP-bd"/>
</dbReference>
<dbReference type="Pfam" id="PF03461">
    <property type="entry name" value="TRCF"/>
    <property type="match status" value="1"/>
</dbReference>
<dbReference type="AlphaFoldDB" id="A0A9E7DIG5"/>
<evidence type="ECO:0000313" key="12">
    <source>
        <dbReference type="EMBL" id="UQK58516.1"/>
    </source>
</evidence>
<evidence type="ECO:0000313" key="13">
    <source>
        <dbReference type="Proteomes" id="UP000831151"/>
    </source>
</evidence>
<dbReference type="RefSeq" id="WP_249242133.1">
    <property type="nucleotide sequence ID" value="NZ_CP096649.1"/>
</dbReference>
<dbReference type="Gene3D" id="3.90.1150.50">
    <property type="entry name" value="Transcription-repair-coupling factor, D7 domain"/>
    <property type="match status" value="1"/>
</dbReference>
<dbReference type="Pfam" id="PF00271">
    <property type="entry name" value="Helicase_C"/>
    <property type="match status" value="1"/>
</dbReference>
<feature type="domain" description="Helicase C-terminal" evidence="11">
    <location>
        <begin position="815"/>
        <end position="969"/>
    </location>
</feature>
<evidence type="ECO:0000256" key="9">
    <source>
        <dbReference type="HAMAP-Rule" id="MF_00969"/>
    </source>
</evidence>
<dbReference type="PANTHER" id="PTHR47964:SF1">
    <property type="entry name" value="ATP-DEPENDENT DNA HELICASE HOMOLOG RECG, CHLOROPLASTIC"/>
    <property type="match status" value="1"/>
</dbReference>
<dbReference type="NCBIfam" id="TIGR00580">
    <property type="entry name" value="mfd"/>
    <property type="match status" value="1"/>
</dbReference>
<dbReference type="InterPro" id="IPR011545">
    <property type="entry name" value="DEAD/DEAH_box_helicase_dom"/>
</dbReference>
<keyword evidence="6 9" id="KW-0067">ATP-binding</keyword>
<comment type="function">
    <text evidence="9">Couples transcription and DNA repair by recognizing RNA polymerase (RNAP) stalled at DNA lesions. Mediates ATP-dependent release of RNAP and its truncated transcript from the DNA, and recruitment of nucleotide excision repair machinery to the damaged site.</text>
</comment>
<accession>A0A9E7DIG5</accession>
<dbReference type="SMART" id="SM00982">
    <property type="entry name" value="TRCF"/>
    <property type="match status" value="1"/>
</dbReference>
<keyword evidence="8 9" id="KW-0234">DNA repair</keyword>
<keyword evidence="13" id="KW-1185">Reference proteome</keyword>
<protein>
    <recommendedName>
        <fullName evidence="9">Transcription-repair-coupling factor</fullName>
        <shortName evidence="9">TRCF</shortName>
        <ecNumber evidence="9">3.6.4.-</ecNumber>
    </recommendedName>
</protein>